<evidence type="ECO:0000313" key="3">
    <source>
        <dbReference type="EMBL" id="RZB91776.1"/>
    </source>
</evidence>
<organism evidence="2">
    <name type="scientific">Glycine soja</name>
    <name type="common">Wild soybean</name>
    <dbReference type="NCBI Taxonomy" id="3848"/>
    <lineage>
        <taxon>Eukaryota</taxon>
        <taxon>Viridiplantae</taxon>
        <taxon>Streptophyta</taxon>
        <taxon>Embryophyta</taxon>
        <taxon>Tracheophyta</taxon>
        <taxon>Spermatophyta</taxon>
        <taxon>Magnoliopsida</taxon>
        <taxon>eudicotyledons</taxon>
        <taxon>Gunneridae</taxon>
        <taxon>Pentapetalae</taxon>
        <taxon>rosids</taxon>
        <taxon>fabids</taxon>
        <taxon>Fabales</taxon>
        <taxon>Fabaceae</taxon>
        <taxon>Papilionoideae</taxon>
        <taxon>50 kb inversion clade</taxon>
        <taxon>NPAAA clade</taxon>
        <taxon>indigoferoid/millettioid clade</taxon>
        <taxon>Phaseoleae</taxon>
        <taxon>Glycine</taxon>
        <taxon>Glycine subgen. Soja</taxon>
    </lineage>
</organism>
<dbReference type="Proteomes" id="UP000053555">
    <property type="component" value="Unassembled WGS sequence"/>
</dbReference>
<dbReference type="EMBL" id="KN661373">
    <property type="protein sequence ID" value="KHN15013.1"/>
    <property type="molecule type" value="Genomic_DNA"/>
</dbReference>
<dbReference type="AlphaFoldDB" id="A0A0B2Q4P1"/>
<keyword evidence="4" id="KW-1185">Reference proteome</keyword>
<proteinExistence type="predicted"/>
<evidence type="ECO:0000256" key="1">
    <source>
        <dbReference type="SAM" id="MobiDB-lite"/>
    </source>
</evidence>
<accession>A0A0B2Q4P1</accession>
<name>A0A0B2Q4P1_GLYSO</name>
<reference evidence="3 4" key="2">
    <citation type="submission" date="2018-09" db="EMBL/GenBank/DDBJ databases">
        <title>A high-quality reference genome of wild soybean provides a powerful tool to mine soybean genomes.</title>
        <authorList>
            <person name="Xie M."/>
            <person name="Chung C.Y.L."/>
            <person name="Li M.-W."/>
            <person name="Wong F.-L."/>
            <person name="Chan T.-F."/>
            <person name="Lam H.-M."/>
        </authorList>
    </citation>
    <scope>NUCLEOTIDE SEQUENCE [LARGE SCALE GENOMIC DNA]</scope>
    <source>
        <strain evidence="4">cv. W05</strain>
        <tissue evidence="3">Hypocotyl of etiolated seedlings</tissue>
    </source>
</reference>
<evidence type="ECO:0000313" key="2">
    <source>
        <dbReference type="EMBL" id="KHN15013.1"/>
    </source>
</evidence>
<feature type="compositionally biased region" description="Acidic residues" evidence="1">
    <location>
        <begin position="95"/>
        <end position="117"/>
    </location>
</feature>
<evidence type="ECO:0000313" key="4">
    <source>
        <dbReference type="Proteomes" id="UP000289340"/>
    </source>
</evidence>
<protein>
    <submittedName>
        <fullName evidence="2">Uncharacterized protein</fullName>
    </submittedName>
</protein>
<gene>
    <name evidence="3" type="ORF">D0Y65_023960</name>
    <name evidence="2" type="ORF">glysoja_048367</name>
</gene>
<reference evidence="2" key="1">
    <citation type="submission" date="2014-07" db="EMBL/GenBank/DDBJ databases">
        <title>Identification of a novel salt tolerance gene in wild soybean by whole-genome sequencing.</title>
        <authorList>
            <person name="Lam H.-M."/>
            <person name="Qi X."/>
            <person name="Li M.-W."/>
            <person name="Liu X."/>
            <person name="Xie M."/>
            <person name="Ni M."/>
            <person name="Xu X."/>
        </authorList>
    </citation>
    <scope>NUCLEOTIDE SEQUENCE [LARGE SCALE GENOMIC DNA]</scope>
    <source>
        <tissue evidence="2">Root</tissue>
    </source>
</reference>
<sequence length="130" mass="14656">MGCPVAIRQRSKLHPSKRVLDQQLVYIKYNQSLKEHFDCKNVRDSIVLTEADESNEWLLGEMTNKDEEAAQEDELEFDDLTWGHVEAATGVGEPIGDEIGSEEEEDQIYNGASDEDKEAILDLAAEDDDI</sequence>
<dbReference type="EMBL" id="QZWG01000009">
    <property type="protein sequence ID" value="RZB91776.1"/>
    <property type="molecule type" value="Genomic_DNA"/>
</dbReference>
<feature type="region of interest" description="Disordered" evidence="1">
    <location>
        <begin position="91"/>
        <end position="130"/>
    </location>
</feature>
<dbReference type="Proteomes" id="UP000289340">
    <property type="component" value="Chromosome 9"/>
</dbReference>